<sequence length="740" mass="82561">MGKPRGIRCARKLTNHRREAQWADKDYKKANLGTKYKCNPFGGTSHAKGIVVEKIGIEAKQPNSAIRKCCRVQLIKNGKKIAAFVPRDGCLNFIDENDEVLISGFGRRGHAVGDIPGVRFKVVKVAGCGEEGEATFLSCWQSQEEEEEDFEWFEVVFPRVFVKKSPESSSKGWGWVVRGQRIQVRQARVRDADGLEWVKLTLFELWRSCNVRQPCDEGFALVDGSEIGLGLLLRGPLSPNERPGPDWEESAAFLRWWPFRTLPPISPAAHGGAWLCHWKPAPGERGPLELRWLRSGDEFEVTGPPNSTVDEVCEWLARDMGLGKERYVALIQSARLQPSSSMSSTFGVMQLGRKLCNHRQCGATQDRPQDPSRHRWLLIHLVDGFSNLVESMSIRFERVRVICAGLLGSGEGGEIPELLDDPVKDRLREWLKRVQWLESMRPLLQSLSTEEMAALTLEVNSVTRAMDLVVEDASVFAQSRVRTLLLINVCRALTAVIWSLVSMFIAGKLWIATETLVLLTAQHGSLLKSSYDAVIQVTAKSPFEVLQASAQLDQMIGQSMAGQSILKYVPDAREKAKLEEFLGSWRSPEQPGYSMRVTKVCTSWWRVASLAKDTFQPSAARVLHTGWQCFEMELSLASFLDPGGHHLLAVRQVGGVTVFNTSSPDRYGDASLRTNSPDVSQCAGDFNRLLFLSVTPQAIARRTAGRFSKQRARGRRVLGLHDTQSAVPEPLLAQVDQAES</sequence>
<dbReference type="CDD" id="cd03367">
    <property type="entry name" value="Ribosomal_S23"/>
    <property type="match status" value="1"/>
</dbReference>
<dbReference type="SUPFAM" id="SSF50249">
    <property type="entry name" value="Nucleic acid-binding proteins"/>
    <property type="match status" value="1"/>
</dbReference>
<dbReference type="OrthoDB" id="1713912at2759"/>
<proteinExistence type="inferred from homology"/>
<evidence type="ECO:0000313" key="5">
    <source>
        <dbReference type="Proteomes" id="UP000654075"/>
    </source>
</evidence>
<dbReference type="GO" id="GO:0003735">
    <property type="term" value="F:structural constituent of ribosome"/>
    <property type="evidence" value="ECO:0007669"/>
    <property type="project" value="InterPro"/>
</dbReference>
<keyword evidence="5" id="KW-1185">Reference proteome</keyword>
<evidence type="ECO:0000256" key="3">
    <source>
        <dbReference type="ARBA" id="ARBA00023274"/>
    </source>
</evidence>
<dbReference type="InterPro" id="IPR006032">
    <property type="entry name" value="Ribosomal_uS12"/>
</dbReference>
<dbReference type="NCBIfam" id="TIGR00982">
    <property type="entry name" value="uS12_E_A"/>
    <property type="match status" value="1"/>
</dbReference>
<accession>A0A813FPD9</accession>
<keyword evidence="3" id="KW-0687">Ribonucleoprotein</keyword>
<evidence type="ECO:0000313" key="4">
    <source>
        <dbReference type="EMBL" id="CAE8614057.1"/>
    </source>
</evidence>
<reference evidence="4" key="1">
    <citation type="submission" date="2021-02" db="EMBL/GenBank/DDBJ databases">
        <authorList>
            <person name="Dougan E. K."/>
            <person name="Rhodes N."/>
            <person name="Thang M."/>
            <person name="Chan C."/>
        </authorList>
    </citation>
    <scope>NUCLEOTIDE SEQUENCE</scope>
</reference>
<dbReference type="PROSITE" id="PS00055">
    <property type="entry name" value="RIBOSOMAL_S12"/>
    <property type="match status" value="1"/>
</dbReference>
<keyword evidence="2" id="KW-0689">Ribosomal protein</keyword>
<evidence type="ECO:0008006" key="6">
    <source>
        <dbReference type="Google" id="ProtNLM"/>
    </source>
</evidence>
<evidence type="ECO:0000256" key="1">
    <source>
        <dbReference type="ARBA" id="ARBA00005657"/>
    </source>
</evidence>
<name>A0A813FPD9_POLGL</name>
<evidence type="ECO:0000256" key="2">
    <source>
        <dbReference type="ARBA" id="ARBA00022980"/>
    </source>
</evidence>
<dbReference type="AlphaFoldDB" id="A0A813FPD9"/>
<dbReference type="GO" id="GO:0015935">
    <property type="term" value="C:small ribosomal subunit"/>
    <property type="evidence" value="ECO:0007669"/>
    <property type="project" value="InterPro"/>
</dbReference>
<dbReference type="FunFam" id="2.40.50.140:FF:000007">
    <property type="entry name" value="40S ribosomal protein S23"/>
    <property type="match status" value="1"/>
</dbReference>
<dbReference type="GO" id="GO:0006412">
    <property type="term" value="P:translation"/>
    <property type="evidence" value="ECO:0007669"/>
    <property type="project" value="InterPro"/>
</dbReference>
<dbReference type="EMBL" id="CAJNNV010025361">
    <property type="protein sequence ID" value="CAE8614057.1"/>
    <property type="molecule type" value="Genomic_DNA"/>
</dbReference>
<organism evidence="4 5">
    <name type="scientific">Polarella glacialis</name>
    <name type="common">Dinoflagellate</name>
    <dbReference type="NCBI Taxonomy" id="89957"/>
    <lineage>
        <taxon>Eukaryota</taxon>
        <taxon>Sar</taxon>
        <taxon>Alveolata</taxon>
        <taxon>Dinophyceae</taxon>
        <taxon>Suessiales</taxon>
        <taxon>Suessiaceae</taxon>
        <taxon>Polarella</taxon>
    </lineage>
</organism>
<protein>
    <recommendedName>
        <fullName evidence="6">40S ribosomal protein S23</fullName>
    </recommendedName>
</protein>
<gene>
    <name evidence="4" type="ORF">PGLA1383_LOCUS31791</name>
</gene>
<dbReference type="Pfam" id="PF00164">
    <property type="entry name" value="Ribosom_S12_S23"/>
    <property type="match status" value="1"/>
</dbReference>
<dbReference type="Gene3D" id="2.40.50.140">
    <property type="entry name" value="Nucleic acid-binding proteins"/>
    <property type="match status" value="1"/>
</dbReference>
<dbReference type="PANTHER" id="PTHR11652">
    <property type="entry name" value="30S RIBOSOMAL PROTEIN S12 FAMILY MEMBER"/>
    <property type="match status" value="1"/>
</dbReference>
<dbReference type="InterPro" id="IPR005680">
    <property type="entry name" value="Ribosomal_uS12_euk/arc"/>
</dbReference>
<comment type="caution">
    <text evidence="4">The sequence shown here is derived from an EMBL/GenBank/DDBJ whole genome shotgun (WGS) entry which is preliminary data.</text>
</comment>
<comment type="similarity">
    <text evidence="1">Belongs to the universal ribosomal protein uS12 family.</text>
</comment>
<dbReference type="InterPro" id="IPR012340">
    <property type="entry name" value="NA-bd_OB-fold"/>
</dbReference>
<dbReference type="Proteomes" id="UP000654075">
    <property type="component" value="Unassembled WGS sequence"/>
</dbReference>